<evidence type="ECO:0000313" key="3">
    <source>
        <dbReference type="Proteomes" id="UP000299102"/>
    </source>
</evidence>
<dbReference type="AlphaFoldDB" id="A0A4C1T0K0"/>
<reference evidence="2 3" key="1">
    <citation type="journal article" date="2019" name="Commun. Biol.">
        <title>The bagworm genome reveals a unique fibroin gene that provides high tensile strength.</title>
        <authorList>
            <person name="Kono N."/>
            <person name="Nakamura H."/>
            <person name="Ohtoshi R."/>
            <person name="Tomita M."/>
            <person name="Numata K."/>
            <person name="Arakawa K."/>
        </authorList>
    </citation>
    <scope>NUCLEOTIDE SEQUENCE [LARGE SCALE GENOMIC DNA]</scope>
</reference>
<evidence type="ECO:0000256" key="1">
    <source>
        <dbReference type="SAM" id="MobiDB-lite"/>
    </source>
</evidence>
<keyword evidence="3" id="KW-1185">Reference proteome</keyword>
<organism evidence="2 3">
    <name type="scientific">Eumeta variegata</name>
    <name type="common">Bagworm moth</name>
    <name type="synonym">Eumeta japonica</name>
    <dbReference type="NCBI Taxonomy" id="151549"/>
    <lineage>
        <taxon>Eukaryota</taxon>
        <taxon>Metazoa</taxon>
        <taxon>Ecdysozoa</taxon>
        <taxon>Arthropoda</taxon>
        <taxon>Hexapoda</taxon>
        <taxon>Insecta</taxon>
        <taxon>Pterygota</taxon>
        <taxon>Neoptera</taxon>
        <taxon>Endopterygota</taxon>
        <taxon>Lepidoptera</taxon>
        <taxon>Glossata</taxon>
        <taxon>Ditrysia</taxon>
        <taxon>Tineoidea</taxon>
        <taxon>Psychidae</taxon>
        <taxon>Oiketicinae</taxon>
        <taxon>Eumeta</taxon>
    </lineage>
</organism>
<gene>
    <name evidence="2" type="ORF">EVAR_2797_1</name>
</gene>
<comment type="caution">
    <text evidence="2">The sequence shown here is derived from an EMBL/GenBank/DDBJ whole genome shotgun (WGS) entry which is preliminary data.</text>
</comment>
<evidence type="ECO:0000313" key="2">
    <source>
        <dbReference type="EMBL" id="GBP07685.1"/>
    </source>
</evidence>
<name>A0A4C1T0K0_EUMVA</name>
<protein>
    <submittedName>
        <fullName evidence="2">Uncharacterized protein</fullName>
    </submittedName>
</protein>
<proteinExistence type="predicted"/>
<feature type="compositionally biased region" description="Polar residues" evidence="1">
    <location>
        <begin position="19"/>
        <end position="40"/>
    </location>
</feature>
<feature type="region of interest" description="Disordered" evidence="1">
    <location>
        <begin position="1"/>
        <end position="53"/>
    </location>
</feature>
<dbReference type="EMBL" id="BGZK01000027">
    <property type="protein sequence ID" value="GBP07685.1"/>
    <property type="molecule type" value="Genomic_DNA"/>
</dbReference>
<sequence>MSRSVLRKGQLVSPPSRPPQHQLSTSLHLSTKRLQGSSNADPRVPPAVNKHQGKHIVYTSDEFSSRLRLAQGKGGMVRRF</sequence>
<accession>A0A4C1T0K0</accession>
<dbReference type="Proteomes" id="UP000299102">
    <property type="component" value="Unassembled WGS sequence"/>
</dbReference>